<reference evidence="1 2" key="1">
    <citation type="submission" date="2013-12" db="EMBL/GenBank/DDBJ databases">
        <authorList>
            <person name="Wang R."/>
            <person name="Li Y."/>
            <person name="Zheng H."/>
            <person name="Xin J."/>
        </authorList>
    </citation>
    <scope>NUCLEOTIDE SEQUENCE [LARGE SCALE GENOMIC DNA]</scope>
    <source>
        <strain evidence="1 2">87001</strain>
    </source>
</reference>
<evidence type="ECO:0000313" key="1">
    <source>
        <dbReference type="EMBL" id="AJK51070.1"/>
    </source>
</evidence>
<dbReference type="AlphaFoldDB" id="A0A9N7B024"/>
<name>A0A9N7B024_MYCCC</name>
<evidence type="ECO:0008006" key="3">
    <source>
        <dbReference type="Google" id="ProtNLM"/>
    </source>
</evidence>
<accession>A0A9N7B024</accession>
<dbReference type="Proteomes" id="UP000031910">
    <property type="component" value="Chromosome"/>
</dbReference>
<sequence length="143" mass="16709">MWSNLLKEPALDIGLNIEKENDLINLAQYYSNAKLRSSIDELIKENFAKMNIPTKNHILLAQLPITTFWTTNYDKLIEKGLESQNKNPFVKTTDQHLRITNGSFDAIVYKLHGDVDKPEEAVITRNDYEEFGYYNRKLFRQVL</sequence>
<dbReference type="Pfam" id="PF13289">
    <property type="entry name" value="SIR2_2"/>
    <property type="match status" value="1"/>
</dbReference>
<dbReference type="KEGG" id="mcai:MCCG_0068"/>
<proteinExistence type="predicted"/>
<evidence type="ECO:0000313" key="2">
    <source>
        <dbReference type="Proteomes" id="UP000031910"/>
    </source>
</evidence>
<gene>
    <name evidence="1" type="ORF">MCCG_0068</name>
</gene>
<organism evidence="1 2">
    <name type="scientific">Mycoplasma capricolum subsp. capripneumoniae 87001</name>
    <dbReference type="NCBI Taxonomy" id="1124992"/>
    <lineage>
        <taxon>Bacteria</taxon>
        <taxon>Bacillati</taxon>
        <taxon>Mycoplasmatota</taxon>
        <taxon>Mollicutes</taxon>
        <taxon>Mycoplasmataceae</taxon>
        <taxon>Mycoplasma</taxon>
    </lineage>
</organism>
<dbReference type="EMBL" id="CP006959">
    <property type="protein sequence ID" value="AJK51070.1"/>
    <property type="molecule type" value="Genomic_DNA"/>
</dbReference>
<keyword evidence="2" id="KW-1185">Reference proteome</keyword>
<protein>
    <recommendedName>
        <fullName evidence="3">SIR2-like domain-containing protein</fullName>
    </recommendedName>
</protein>